<evidence type="ECO:0000259" key="2">
    <source>
        <dbReference type="Pfam" id="PF00188"/>
    </source>
</evidence>
<accession>A0A0F7UHJ7</accession>
<dbReference type="EMBL" id="LN714485">
    <property type="protein sequence ID" value="CEL69408.1"/>
    <property type="molecule type" value="Genomic_DNA"/>
</dbReference>
<name>A0A0F7UHJ7_NEOCL</name>
<gene>
    <name evidence="3" type="ORF">BN1204_051190</name>
</gene>
<sequence>MERRVLESLNGGRPDWPWTVKTQRKKPQGEPEKAGRSAVRRVSPLSGDPIPRPLGHGTALAPRPLASRSPSSTLHASCLAGSPLPATSFSPCASPSVPARPPGPALLLSPRRYLARRDARSLSPRRRRSPWGFSQVASLCLFVFFLSLLRPQAPRPSPDRWDCGTHEATACGVVSPLAPLRDVAVPSGGRREVRRHVDSFALSGFALAAPILADEPETTGLATPSTSELPGEAVSVPQAAAGALSRVVRDAEGDRGGHGQNQRATETGGDHRLSPQAERVSPSPLHVEPQSNLLDFSSMPSSHEPAFTPQTEMRLRNRPMRKYLRRRLRHLPPPTHLISGAGQPSASAEHWVDVEDVTDKCLRYINWYRQEGLEHPLEPIKATTTLREDAAALVRRLTLTHCRGAYPFPSPRPLVPGAFDANWFGAKEPDCSFAALTWFSQFRHFDGQFPGAPVEELASGFRVGEFARMMHRRATGIGCARTRSCAGGVNWLVCLYGSVPHRPNNADLRAEDVIFGPEVWESILQREASAPGGTQAKEVLSASSEEADVSLHIRLSGTSEDALREGGGAIERPASASESSFSEAGRQFATQSSSMVGETFEGHDELWRVSWPGRMDLRPRGISGLAPRPRLAEVWGQDISEESVMDIARGGRRGVTIDEKGGIDKLFMTLTGRDGQDELLVVEVDEHSAERENEAELDIASSNQFQTAEQSDADEP</sequence>
<feature type="region of interest" description="Disordered" evidence="1">
    <location>
        <begin position="250"/>
        <end position="289"/>
    </location>
</feature>
<protein>
    <submittedName>
        <fullName evidence="3">SCP extracellular domain containing protein,putative</fullName>
    </submittedName>
</protein>
<evidence type="ECO:0000256" key="1">
    <source>
        <dbReference type="SAM" id="MobiDB-lite"/>
    </source>
</evidence>
<dbReference type="AlphaFoldDB" id="A0A0F7UHJ7"/>
<dbReference type="InterPro" id="IPR014044">
    <property type="entry name" value="CAP_dom"/>
</dbReference>
<dbReference type="Gene3D" id="3.40.33.10">
    <property type="entry name" value="CAP"/>
    <property type="match status" value="1"/>
</dbReference>
<dbReference type="InterPro" id="IPR035940">
    <property type="entry name" value="CAP_sf"/>
</dbReference>
<feature type="region of interest" description="Disordered" evidence="1">
    <location>
        <begin position="687"/>
        <end position="716"/>
    </location>
</feature>
<reference evidence="3" key="1">
    <citation type="journal article" date="2015" name="PLoS ONE">
        <title>Comprehensive Evaluation of Toxoplasma gondii VEG and Neospora caninum LIV Genomes with Tachyzoite Stage Transcriptome and Proteome Defines Novel Transcript Features.</title>
        <authorList>
            <person name="Ramaprasad A."/>
            <person name="Mourier T."/>
            <person name="Naeem R."/>
            <person name="Malas T.B."/>
            <person name="Moussa E."/>
            <person name="Panigrahi A."/>
            <person name="Vermont S.J."/>
            <person name="Otto T.D."/>
            <person name="Wastling J."/>
            <person name="Pain A."/>
        </authorList>
    </citation>
    <scope>NUCLEOTIDE SEQUENCE</scope>
    <source>
        <strain evidence="3">Liverpool</strain>
    </source>
</reference>
<feature type="compositionally biased region" description="Low complexity" evidence="1">
    <location>
        <begin position="59"/>
        <end position="72"/>
    </location>
</feature>
<feature type="compositionally biased region" description="Low complexity" evidence="1">
    <location>
        <begin position="574"/>
        <end position="584"/>
    </location>
</feature>
<proteinExistence type="predicted"/>
<feature type="domain" description="SCP" evidence="2">
    <location>
        <begin position="362"/>
        <end position="496"/>
    </location>
</feature>
<organism evidence="3">
    <name type="scientific">Neospora caninum (strain Liverpool)</name>
    <dbReference type="NCBI Taxonomy" id="572307"/>
    <lineage>
        <taxon>Eukaryota</taxon>
        <taxon>Sar</taxon>
        <taxon>Alveolata</taxon>
        <taxon>Apicomplexa</taxon>
        <taxon>Conoidasida</taxon>
        <taxon>Coccidia</taxon>
        <taxon>Eucoccidiorida</taxon>
        <taxon>Eimeriorina</taxon>
        <taxon>Sarcocystidae</taxon>
        <taxon>Neospora</taxon>
    </lineage>
</organism>
<dbReference type="SUPFAM" id="SSF55797">
    <property type="entry name" value="PR-1-like"/>
    <property type="match status" value="1"/>
</dbReference>
<feature type="region of interest" description="Disordered" evidence="1">
    <location>
        <begin position="573"/>
        <end position="595"/>
    </location>
</feature>
<feature type="compositionally biased region" description="Polar residues" evidence="1">
    <location>
        <begin position="700"/>
        <end position="710"/>
    </location>
</feature>
<feature type="region of interest" description="Disordered" evidence="1">
    <location>
        <begin position="1"/>
        <end position="76"/>
    </location>
</feature>
<dbReference type="Pfam" id="PF00188">
    <property type="entry name" value="CAP"/>
    <property type="match status" value="1"/>
</dbReference>
<evidence type="ECO:0000313" key="3">
    <source>
        <dbReference type="EMBL" id="CEL69408.1"/>
    </source>
</evidence>